<name>A0A6N3FNF6_9CLOT</name>
<dbReference type="RefSeq" id="WP_156627218.1">
    <property type="nucleotide sequence ID" value="NZ_CACRTO010000041.1"/>
</dbReference>
<sequence length="169" mass="19622">MVKKSNWANDEDVKLIELFNLGYTSKEIGAELNRTKEAVQKRIQLFKKKKIICEKNRKLKQIECREIKKAINRESSKFLSNRATIKACISAYKNNSMGDLVLDKKKAKEQGIAFPIDMPGVSVNEEIRKFNKFEEKNGKLDLIKYVKSEAERLRELQKEVRKGIEEISV</sequence>
<reference evidence="1" key="1">
    <citation type="submission" date="2019-11" db="EMBL/GenBank/DDBJ databases">
        <authorList>
            <person name="Feng L."/>
        </authorList>
    </citation>
    <scope>NUCLEOTIDE SEQUENCE</scope>
    <source>
        <strain evidence="1">CTertiumLFYP3</strain>
    </source>
</reference>
<dbReference type="AlphaFoldDB" id="A0A6N3FNF6"/>
<dbReference type="EMBL" id="CACRTO010000041">
    <property type="protein sequence ID" value="VYU53718.1"/>
    <property type="molecule type" value="Genomic_DNA"/>
</dbReference>
<organism evidence="1">
    <name type="scientific">Clostridium tertium</name>
    <dbReference type="NCBI Taxonomy" id="1559"/>
    <lineage>
        <taxon>Bacteria</taxon>
        <taxon>Bacillati</taxon>
        <taxon>Bacillota</taxon>
        <taxon>Clostridia</taxon>
        <taxon>Eubacteriales</taxon>
        <taxon>Clostridiaceae</taxon>
        <taxon>Clostridium</taxon>
    </lineage>
</organism>
<evidence type="ECO:0000313" key="1">
    <source>
        <dbReference type="EMBL" id="VYU53718.1"/>
    </source>
</evidence>
<gene>
    <name evidence="1" type="ORF">CTLFYP3_02770</name>
</gene>
<proteinExistence type="predicted"/>
<protein>
    <submittedName>
        <fullName evidence="1">Uncharacterized protein</fullName>
    </submittedName>
</protein>
<accession>A0A6N3FNF6</accession>